<organism evidence="3 4">
    <name type="scientific">Xylanibacter ruminicola</name>
    <name type="common">Prevotella ruminicola</name>
    <dbReference type="NCBI Taxonomy" id="839"/>
    <lineage>
        <taxon>Bacteria</taxon>
        <taxon>Pseudomonadati</taxon>
        <taxon>Bacteroidota</taxon>
        <taxon>Bacteroidia</taxon>
        <taxon>Bacteroidales</taxon>
        <taxon>Prevotellaceae</taxon>
        <taxon>Xylanibacter</taxon>
    </lineage>
</organism>
<gene>
    <name evidence="3" type="ORF">SAMN05216462_0031</name>
</gene>
<sequence>MSITIVENESVFDLTASQRVIRQILLKPDSVIGLSTGRTTKNMHRKIVEQHHRTPFDVSHVTFFGLDEVMNVPRTYAGACYTMLKTELIDDLGIDNAHFLMLPTMSSDWEKDCKTFVDSIEARGGIDLLMLGLGENGHLGFNQPGTPFESVAWTTRMNDELEVRIRQETQTPLSLSLGGVTLGIKDIMHARKIVLVAKGAHKADMVRRMLYGPVSRAVPASVLQLHPQCEFLLDAAAAKFVKR</sequence>
<dbReference type="SUPFAM" id="SSF100950">
    <property type="entry name" value="NagB/RpiA/CoA transferase-like"/>
    <property type="match status" value="1"/>
</dbReference>
<dbReference type="EMBL" id="FNRF01000001">
    <property type="protein sequence ID" value="SDZ93303.1"/>
    <property type="molecule type" value="Genomic_DNA"/>
</dbReference>
<dbReference type="PANTHER" id="PTHR11280">
    <property type="entry name" value="GLUCOSAMINE-6-PHOSPHATE ISOMERASE"/>
    <property type="match status" value="1"/>
</dbReference>
<dbReference type="GO" id="GO:0019262">
    <property type="term" value="P:N-acetylneuraminate catabolic process"/>
    <property type="evidence" value="ECO:0007669"/>
    <property type="project" value="TreeGrafter"/>
</dbReference>
<protein>
    <submittedName>
        <fullName evidence="3">Glucosamine-6-phosphate deaminase</fullName>
    </submittedName>
</protein>
<dbReference type="CDD" id="cd01399">
    <property type="entry name" value="GlcN6P_deaminase"/>
    <property type="match status" value="1"/>
</dbReference>
<dbReference type="PROSITE" id="PS01161">
    <property type="entry name" value="GLC_GALNAC_ISOMERASE"/>
    <property type="match status" value="1"/>
</dbReference>
<proteinExistence type="predicted"/>
<keyword evidence="1" id="KW-0378">Hydrolase</keyword>
<dbReference type="GO" id="GO:0042802">
    <property type="term" value="F:identical protein binding"/>
    <property type="evidence" value="ECO:0007669"/>
    <property type="project" value="TreeGrafter"/>
</dbReference>
<dbReference type="OrthoDB" id="9791139at2"/>
<evidence type="ECO:0000256" key="1">
    <source>
        <dbReference type="ARBA" id="ARBA00022801"/>
    </source>
</evidence>
<dbReference type="InterPro" id="IPR018321">
    <property type="entry name" value="Glucosamine6P_isomerase_CS"/>
</dbReference>
<dbReference type="GO" id="GO:0006046">
    <property type="term" value="P:N-acetylglucosamine catabolic process"/>
    <property type="evidence" value="ECO:0007669"/>
    <property type="project" value="TreeGrafter"/>
</dbReference>
<evidence type="ECO:0000259" key="2">
    <source>
        <dbReference type="Pfam" id="PF01182"/>
    </source>
</evidence>
<dbReference type="InterPro" id="IPR037171">
    <property type="entry name" value="NagB/RpiA_transferase-like"/>
</dbReference>
<dbReference type="GO" id="GO:0004342">
    <property type="term" value="F:glucosamine-6-phosphate deaminase activity"/>
    <property type="evidence" value="ECO:0007669"/>
    <property type="project" value="InterPro"/>
</dbReference>
<accession>A0A1H3X234</accession>
<dbReference type="GO" id="GO:0005737">
    <property type="term" value="C:cytoplasm"/>
    <property type="evidence" value="ECO:0007669"/>
    <property type="project" value="TreeGrafter"/>
</dbReference>
<dbReference type="AlphaFoldDB" id="A0A1H3X234"/>
<evidence type="ECO:0000313" key="4">
    <source>
        <dbReference type="Proteomes" id="UP000182257"/>
    </source>
</evidence>
<dbReference type="InterPro" id="IPR006148">
    <property type="entry name" value="Glc/Gal-6P_isomerase"/>
</dbReference>
<dbReference type="RefSeq" id="WP_074759716.1">
    <property type="nucleotide sequence ID" value="NZ_FNRF01000001.1"/>
</dbReference>
<dbReference type="Proteomes" id="UP000182257">
    <property type="component" value="Unassembled WGS sequence"/>
</dbReference>
<dbReference type="Gene3D" id="3.40.50.1360">
    <property type="match status" value="1"/>
</dbReference>
<dbReference type="GO" id="GO:0006043">
    <property type="term" value="P:glucosamine catabolic process"/>
    <property type="evidence" value="ECO:0007669"/>
    <property type="project" value="TreeGrafter"/>
</dbReference>
<dbReference type="Pfam" id="PF01182">
    <property type="entry name" value="Glucosamine_iso"/>
    <property type="match status" value="1"/>
</dbReference>
<name>A0A1H3X234_XYLRU</name>
<reference evidence="3 4" key="1">
    <citation type="submission" date="2016-10" db="EMBL/GenBank/DDBJ databases">
        <authorList>
            <person name="de Groot N.N."/>
        </authorList>
    </citation>
    <scope>NUCLEOTIDE SEQUENCE [LARGE SCALE GENOMIC DNA]</scope>
    <source>
        <strain evidence="3 4">D31d</strain>
    </source>
</reference>
<dbReference type="GO" id="GO:0005975">
    <property type="term" value="P:carbohydrate metabolic process"/>
    <property type="evidence" value="ECO:0007669"/>
    <property type="project" value="InterPro"/>
</dbReference>
<dbReference type="InterPro" id="IPR004547">
    <property type="entry name" value="Glucosamine6P_isomerase"/>
</dbReference>
<dbReference type="PANTHER" id="PTHR11280:SF5">
    <property type="entry name" value="GLUCOSAMINE-6-PHOSPHATE ISOMERASE"/>
    <property type="match status" value="1"/>
</dbReference>
<feature type="domain" description="Glucosamine/galactosamine-6-phosphate isomerase" evidence="2">
    <location>
        <begin position="30"/>
        <end position="224"/>
    </location>
</feature>
<evidence type="ECO:0000313" key="3">
    <source>
        <dbReference type="EMBL" id="SDZ93303.1"/>
    </source>
</evidence>